<keyword evidence="2" id="KW-0687">Ribonucleoprotein</keyword>
<dbReference type="GO" id="GO:0030515">
    <property type="term" value="F:snoRNA binding"/>
    <property type="evidence" value="ECO:0007669"/>
    <property type="project" value="TreeGrafter"/>
</dbReference>
<comment type="function">
    <text evidence="2">Involved in nucleolar processing of pre-18S ribosomal RNA.</text>
</comment>
<keyword evidence="1 2" id="KW-0539">Nucleus</keyword>
<accession>A0A8T1VPS2</accession>
<dbReference type="GO" id="GO:0032040">
    <property type="term" value="C:small-subunit processome"/>
    <property type="evidence" value="ECO:0007669"/>
    <property type="project" value="TreeGrafter"/>
</dbReference>
<evidence type="ECO:0000256" key="3">
    <source>
        <dbReference type="SAM" id="MobiDB-lite"/>
    </source>
</evidence>
<dbReference type="PANTHER" id="PTHR13457:SF1">
    <property type="entry name" value="HEAT REPEAT-CONTAINING PROTEIN 1"/>
    <property type="match status" value="1"/>
</dbReference>
<dbReference type="InterPro" id="IPR040191">
    <property type="entry name" value="UTP10"/>
</dbReference>
<feature type="region of interest" description="Disordered" evidence="3">
    <location>
        <begin position="1886"/>
        <end position="1927"/>
    </location>
</feature>
<dbReference type="Pfam" id="PF23243">
    <property type="entry name" value="HEAT_HEATR1"/>
    <property type="match status" value="1"/>
</dbReference>
<dbReference type="GO" id="GO:0034455">
    <property type="term" value="C:t-UTP complex"/>
    <property type="evidence" value="ECO:0007669"/>
    <property type="project" value="TreeGrafter"/>
</dbReference>
<evidence type="ECO:0000313" key="5">
    <source>
        <dbReference type="EMBL" id="KAG7381404.1"/>
    </source>
</evidence>
<sequence>MASALASQLQQLREAGAGSKRRTDTFLYDQREAARLDDETVYNLAWNGLLELKQLDARFEELDADPQVAKLFSRQRIHFHRAQSSKQDEPELNAALHKVLDALSAYFLLGAAHKVLEFLVRRYEVHRFNVDAVIAMIVAYHESSWFVRMVRILHIHSTRWEFMLGVKTQGTPLLRAALVQRAIDESSVIEFVFKAATRIGASNPKLTSLYTLVVLQILEQGKVTEQMLRWLIPHLLTALKSTNFPELQSSAYMIVTKLASKATLTDKVVDALVKSLLKYAQSGAQMNALLCVIFLAQTQPSFRLSSSAGKHLVQIENAADFLRDATSNYESAKFVQLLTVFLTQHMKSTDDDYFRLLTTLIESVSVVDEFTDDLVDTMVEQAQELAFAMDNARVQAISKGLVSLSKKNATTVDAVVSTMLSKQTKKSKDDKKLNKFLTKTFENVANSAHFVPSNTDANTSLALALDHPTEHIRYQALVALAKMNDANAETATDKDQVLTSGDILVRRLLDDSKRITSVIVSSSLGDLMLILSSKKKMLTAIVQAVRKWTSRGDASVVEAIADFALKNFRKTSASSDTDENLLTSFVSLVDKKTGISVDTVWSWISTLDHSFGESTSKTSTRTGKTAVDLAENFGHALAADVPGLLPYCLRWSQTSEFNESPLTAFLIEVLSAARAELASKKSKTIKAKEQQVSLDQSFRFILNNEFLSLCEGDVSEQQVTHSVRVASKLTEVAYDVFAVSRDDFDGCVATLLQSPTPIFIRIQECLLELFHADLEVQLLPTMARIVTKPDLGNDVLMVLAKTRSLDIISAVLEGFSYTESDEELRQLVHIVPVVIVALSDLSKVVRQSAVACLDRWVVSCGDAVRSSKSSNLKVLRRASTFFLKAKQDMLMDANSVVSLCGMYSTQGDSSSFHQLLMDFVSSASNDEMCIAVKLLELLAPVKETSFWLQSVDFFQQALTGCSASGADVATAKLLTGFLAHYLDSDVAVSTTKQGQSAVPKGFLDALLAVLRSDKESVSYLQKLQLFVAANFSTELYNALDGVSRHVIIDKLLRLLMVAEEALASKLISCLNTLPISYNIFVRLLEEQLASKVEFSELSCILEVLAIKVDNSSSCEEADADISKLLTTLCDVLALFCDPKHESAVSEYILQVLFSCLRRVCEVSSSSSKQGKGDSVKAAKHVTTTVKPELLVKHTLTCLGRTSSPQTRNEALLFISSLVNLHPATVLASLDKILSFVSAGSIRQDDEYSFHVLETIIKAVVPHIVAAKDQESGALITPQRFIGLFVDAFNQIPKSKREALFEVVVESLGSDLLPYCAVALLQHAAVEEDMDVQRERIQFAHNLCFSFDCAKQVSSLVMVLRMARDLLPHVVEEADTDTDEMDEDEDDEEYERFVLDEQLVKSNALTRQLNSILVKFVTAHLRARELHHKILSYESERDQMDDDEEGDVLQHNYLMLAQLDLLYFRRVAREQSLHDDESGFWTSLATDSMEILGALQQLLSTPGFVAVISELLHHDNNLVRKKAMQLFNERLQEERDSLSSGEVLLFIDMLDELDAILQNPQGSENSVNIQTALLSVDILARNFAANHTKRFQQILPTIVKYVDQDVVNSSPMTLHLFGCAFVCLSSICRAVGPVVFPLLPKFFPRLLSGIEYCSSTNGVNGAKAVLQCLLAALEVFTDKIPQFLGPYLPSVIRALLTPTLLSAAPTNAEVLMSVDCCFLNLCNYVELRQLLPTLFGAYEHVLTLQSDTSVTRLFSVVGTVANDLDSSAIRKHLPSFARFFVTALDVRRVHASKLHNLDDVEEEVLECLVQFILKLSEKQLKPLFLKLAEWAQTRVGSSGKGGDISRRISFFKLVVKLSERLRGIFVPYYAHVLEFLTSTLRESRKVLMQKPPRSSDESDSDDDDDFFATEDEPPAKKAKLGASPTGDVKAERERNRLLLTTVVRAMDGCFVHDNDGFIEKDRFDVVLTPLVDVLDVLQYDASMREFVLETVAPCLANLAWAAKSDLLWKPLHYAVLMKSRGDNALVRLAALVAVEKCYQVIGDEFLAMLPESIPFLAELMEDTNDEVEKTCHRVIKQIEDISGESLDQYLTT</sequence>
<evidence type="ECO:0000313" key="6">
    <source>
        <dbReference type="Proteomes" id="UP000694044"/>
    </source>
</evidence>
<dbReference type="EMBL" id="JAGDFM010000248">
    <property type="protein sequence ID" value="KAG7381404.1"/>
    <property type="molecule type" value="Genomic_DNA"/>
</dbReference>
<feature type="domain" description="BP28 C-terminal" evidence="4">
    <location>
        <begin position="1765"/>
        <end position="1956"/>
    </location>
</feature>
<protein>
    <recommendedName>
        <fullName evidence="2">HEAT repeat-containing protein 1</fullName>
    </recommendedName>
</protein>
<dbReference type="InterPro" id="IPR012954">
    <property type="entry name" value="BP28_C_dom"/>
</dbReference>
<comment type="caution">
    <text evidence="5">The sequence shown here is derived from an EMBL/GenBank/DDBJ whole genome shotgun (WGS) entry which is preliminary data.</text>
</comment>
<organism evidence="5 6">
    <name type="scientific">Phytophthora pseudosyringae</name>
    <dbReference type="NCBI Taxonomy" id="221518"/>
    <lineage>
        <taxon>Eukaryota</taxon>
        <taxon>Sar</taxon>
        <taxon>Stramenopiles</taxon>
        <taxon>Oomycota</taxon>
        <taxon>Peronosporomycetes</taxon>
        <taxon>Peronosporales</taxon>
        <taxon>Peronosporaceae</taxon>
        <taxon>Phytophthora</taxon>
    </lineage>
</organism>
<comment type="similarity">
    <text evidence="2">Belongs to the HEATR1/UTP10 family.</text>
</comment>
<gene>
    <name evidence="5" type="primary">HEATR1</name>
    <name evidence="5" type="ORF">PHYPSEUDO_006062</name>
</gene>
<dbReference type="InterPro" id="IPR022125">
    <property type="entry name" value="U3snoRNP10_N"/>
</dbReference>
<evidence type="ECO:0000256" key="1">
    <source>
        <dbReference type="ARBA" id="ARBA00023242"/>
    </source>
</evidence>
<feature type="compositionally biased region" description="Acidic residues" evidence="3">
    <location>
        <begin position="1896"/>
        <end position="1911"/>
    </location>
</feature>
<dbReference type="SMART" id="SM01036">
    <property type="entry name" value="BP28CT"/>
    <property type="match status" value="1"/>
</dbReference>
<dbReference type="GO" id="GO:0030686">
    <property type="term" value="C:90S preribosome"/>
    <property type="evidence" value="ECO:0007669"/>
    <property type="project" value="TreeGrafter"/>
</dbReference>
<dbReference type="GO" id="GO:0000462">
    <property type="term" value="P:maturation of SSU-rRNA from tricistronic rRNA transcript (SSU-rRNA, 5.8S rRNA, LSU-rRNA)"/>
    <property type="evidence" value="ECO:0007669"/>
    <property type="project" value="TreeGrafter"/>
</dbReference>
<comment type="subcellular location">
    <subcellularLocation>
        <location evidence="2">Nucleus</location>
        <location evidence="2">Nucleolus</location>
    </subcellularLocation>
</comment>
<keyword evidence="2" id="KW-0698">rRNA processing</keyword>
<keyword evidence="2" id="KW-0690">Ribosome biogenesis</keyword>
<keyword evidence="6" id="KW-1185">Reference proteome</keyword>
<dbReference type="Pfam" id="PF12397">
    <property type="entry name" value="U3snoRNP10"/>
    <property type="match status" value="1"/>
</dbReference>
<dbReference type="Pfam" id="PF08146">
    <property type="entry name" value="BP28CT"/>
    <property type="match status" value="1"/>
</dbReference>
<dbReference type="PANTHER" id="PTHR13457">
    <property type="entry name" value="BAP28"/>
    <property type="match status" value="1"/>
</dbReference>
<evidence type="ECO:0000259" key="4">
    <source>
        <dbReference type="SMART" id="SM01036"/>
    </source>
</evidence>
<evidence type="ECO:0000256" key="2">
    <source>
        <dbReference type="RuleBase" id="RU367065"/>
    </source>
</evidence>
<name>A0A8T1VPS2_9STRA</name>
<dbReference type="GO" id="GO:0045943">
    <property type="term" value="P:positive regulation of transcription by RNA polymerase I"/>
    <property type="evidence" value="ECO:0007669"/>
    <property type="project" value="TreeGrafter"/>
</dbReference>
<dbReference type="Proteomes" id="UP000694044">
    <property type="component" value="Unassembled WGS sequence"/>
</dbReference>
<proteinExistence type="inferred from homology"/>
<reference evidence="5" key="1">
    <citation type="submission" date="2021-02" db="EMBL/GenBank/DDBJ databases">
        <authorList>
            <person name="Palmer J.M."/>
        </authorList>
    </citation>
    <scope>NUCLEOTIDE SEQUENCE</scope>
    <source>
        <strain evidence="5">SCRP734</strain>
    </source>
</reference>
<dbReference type="OrthoDB" id="31183at2759"/>
<dbReference type="InterPro" id="IPR056473">
    <property type="entry name" value="HEAT_Utp10/HEAT1"/>
</dbReference>